<feature type="transmembrane region" description="Helical" evidence="7">
    <location>
        <begin position="124"/>
        <end position="145"/>
    </location>
</feature>
<feature type="transmembrane region" description="Helical" evidence="7">
    <location>
        <begin position="213"/>
        <end position="239"/>
    </location>
</feature>
<dbReference type="AlphaFoldDB" id="A0A147EM59"/>
<dbReference type="InterPro" id="IPR000515">
    <property type="entry name" value="MetI-like"/>
</dbReference>
<gene>
    <name evidence="9" type="ORF">NS354_08845</name>
</gene>
<evidence type="ECO:0000256" key="5">
    <source>
        <dbReference type="ARBA" id="ARBA00022989"/>
    </source>
</evidence>
<dbReference type="PATRIC" id="fig|1079994.3.peg.1981"/>
<evidence type="ECO:0000256" key="6">
    <source>
        <dbReference type="ARBA" id="ARBA00023136"/>
    </source>
</evidence>
<dbReference type="SUPFAM" id="SSF161098">
    <property type="entry name" value="MetI-like"/>
    <property type="match status" value="1"/>
</dbReference>
<dbReference type="CDD" id="cd06261">
    <property type="entry name" value="TM_PBP2"/>
    <property type="match status" value="1"/>
</dbReference>
<dbReference type="EMBL" id="LDRK01000054">
    <property type="protein sequence ID" value="KTR85538.1"/>
    <property type="molecule type" value="Genomic_DNA"/>
</dbReference>
<keyword evidence="10" id="KW-1185">Reference proteome</keyword>
<comment type="similarity">
    <text evidence="7">Belongs to the binding-protein-dependent transport system permease family.</text>
</comment>
<keyword evidence="5 7" id="KW-1133">Transmembrane helix</keyword>
<protein>
    <submittedName>
        <fullName evidence="9">ABC transporter permease</fullName>
    </submittedName>
</protein>
<reference evidence="9 10" key="1">
    <citation type="journal article" date="2016" name="Front. Microbiol.">
        <title>Genomic Resource of Rice Seed Associated Bacteria.</title>
        <authorList>
            <person name="Midha S."/>
            <person name="Bansal K."/>
            <person name="Sharma S."/>
            <person name="Kumar N."/>
            <person name="Patil P.P."/>
            <person name="Chaudhry V."/>
            <person name="Patil P.B."/>
        </authorList>
    </citation>
    <scope>NUCLEOTIDE SEQUENCE [LARGE SCALE GENOMIC DNA]</scope>
    <source>
        <strain evidence="9 10">NS354</strain>
    </source>
</reference>
<dbReference type="PANTHER" id="PTHR43744">
    <property type="entry name" value="ABC TRANSPORTER PERMEASE PROTEIN MG189-RELATED-RELATED"/>
    <property type="match status" value="1"/>
</dbReference>
<feature type="transmembrane region" description="Helical" evidence="7">
    <location>
        <begin position="88"/>
        <end position="112"/>
    </location>
</feature>
<evidence type="ECO:0000256" key="2">
    <source>
        <dbReference type="ARBA" id="ARBA00022448"/>
    </source>
</evidence>
<keyword evidence="3" id="KW-1003">Cell membrane</keyword>
<proteinExistence type="inferred from homology"/>
<evidence type="ECO:0000259" key="8">
    <source>
        <dbReference type="PROSITE" id="PS50928"/>
    </source>
</evidence>
<dbReference type="InterPro" id="IPR035906">
    <property type="entry name" value="MetI-like_sf"/>
</dbReference>
<feature type="transmembrane region" description="Helical" evidence="7">
    <location>
        <begin position="157"/>
        <end position="176"/>
    </location>
</feature>
<keyword evidence="6 7" id="KW-0472">Membrane</keyword>
<accession>A0A147EM59</accession>
<keyword evidence="4 7" id="KW-0812">Transmembrane</keyword>
<keyword evidence="2 7" id="KW-0813">Transport</keyword>
<feature type="transmembrane region" description="Helical" evidence="7">
    <location>
        <begin position="21"/>
        <end position="52"/>
    </location>
</feature>
<comment type="caution">
    <text evidence="9">The sequence shown here is derived from an EMBL/GenBank/DDBJ whole genome shotgun (WGS) entry which is preliminary data.</text>
</comment>
<sequence>MSTETAVLLTVRPQRPRIGRAGFLGIIGRVFAWSFLIGLAVIVIYPLLWMIFNGFKTNTELFGNPFALPQQWSWENYANAWNRGVSDFLTTSLLVTVVSTITTVLVSAWAAYGLTRVRIPFSPLWSGIILGGLMLAPAVALVPLVKMFQALGLYNTFWALMVLYTAFRIPFTTFLIRSYMIDLPMEVDEAAQIDGASRWTTFWRIILPMCKPILVSTVLLHVLFAWNEYLFAMVFTSSVGAQTLPVGLTSLMSKHGTDYPVVFAGMVIAAVPVVVLFLACQRYFVKGLADGVGK</sequence>
<dbReference type="Gene3D" id="1.10.3720.10">
    <property type="entry name" value="MetI-like"/>
    <property type="match status" value="1"/>
</dbReference>
<dbReference type="GO" id="GO:0055085">
    <property type="term" value="P:transmembrane transport"/>
    <property type="evidence" value="ECO:0007669"/>
    <property type="project" value="InterPro"/>
</dbReference>
<evidence type="ECO:0000256" key="3">
    <source>
        <dbReference type="ARBA" id="ARBA00022475"/>
    </source>
</evidence>
<feature type="transmembrane region" description="Helical" evidence="7">
    <location>
        <begin position="259"/>
        <end position="279"/>
    </location>
</feature>
<evidence type="ECO:0000256" key="1">
    <source>
        <dbReference type="ARBA" id="ARBA00004651"/>
    </source>
</evidence>
<dbReference type="PANTHER" id="PTHR43744:SF12">
    <property type="entry name" value="ABC TRANSPORTER PERMEASE PROTEIN MG189-RELATED"/>
    <property type="match status" value="1"/>
</dbReference>
<comment type="subcellular location">
    <subcellularLocation>
        <location evidence="1 7">Cell membrane</location>
        <topology evidence="1 7">Multi-pass membrane protein</topology>
    </subcellularLocation>
</comment>
<dbReference type="GO" id="GO:0005886">
    <property type="term" value="C:plasma membrane"/>
    <property type="evidence" value="ECO:0007669"/>
    <property type="project" value="UniProtKB-SubCell"/>
</dbReference>
<feature type="domain" description="ABC transmembrane type-1" evidence="8">
    <location>
        <begin position="89"/>
        <end position="280"/>
    </location>
</feature>
<evidence type="ECO:0000313" key="9">
    <source>
        <dbReference type="EMBL" id="KTR85538.1"/>
    </source>
</evidence>
<evidence type="ECO:0000256" key="4">
    <source>
        <dbReference type="ARBA" id="ARBA00022692"/>
    </source>
</evidence>
<evidence type="ECO:0000256" key="7">
    <source>
        <dbReference type="RuleBase" id="RU363032"/>
    </source>
</evidence>
<evidence type="ECO:0000313" key="10">
    <source>
        <dbReference type="Proteomes" id="UP000070810"/>
    </source>
</evidence>
<dbReference type="RefSeq" id="WP_058594160.1">
    <property type="nucleotide sequence ID" value="NZ_LDRK01000054.1"/>
</dbReference>
<name>A0A147EM59_9MICO</name>
<dbReference type="OrthoDB" id="9804439at2"/>
<dbReference type="PROSITE" id="PS50928">
    <property type="entry name" value="ABC_TM1"/>
    <property type="match status" value="1"/>
</dbReference>
<dbReference type="Pfam" id="PF00528">
    <property type="entry name" value="BPD_transp_1"/>
    <property type="match status" value="1"/>
</dbReference>
<organism evidence="9 10">
    <name type="scientific">Leucobacter chromiiresistens</name>
    <dbReference type="NCBI Taxonomy" id="1079994"/>
    <lineage>
        <taxon>Bacteria</taxon>
        <taxon>Bacillati</taxon>
        <taxon>Actinomycetota</taxon>
        <taxon>Actinomycetes</taxon>
        <taxon>Micrococcales</taxon>
        <taxon>Microbacteriaceae</taxon>
        <taxon>Leucobacter</taxon>
    </lineage>
</organism>
<dbReference type="Proteomes" id="UP000070810">
    <property type="component" value="Unassembled WGS sequence"/>
</dbReference>